<sequence length="76" mass="9047">MSILCLELSTELVSHFLLVVFVMIVNPIDYRLKLQSKTTKEVVFLAIFFQTKTQKISRLEYFLRFFQGIFFRYSGL</sequence>
<keyword evidence="2" id="KW-1185">Reference proteome</keyword>
<dbReference type="AlphaFoldDB" id="A0A1X9NF58"/>
<dbReference type="EMBL" id="CP019343">
    <property type="protein sequence ID" value="ARN74169.1"/>
    <property type="molecule type" value="Genomic_DNA"/>
</dbReference>
<name>A0A1X9NF58_9GAMM</name>
<reference evidence="1 2" key="1">
    <citation type="submission" date="2016-11" db="EMBL/GenBank/DDBJ databases">
        <title>Trade-off between light-utilization and light-protection in marine flavobacteria.</title>
        <authorList>
            <person name="Kumagai Y."/>
        </authorList>
    </citation>
    <scope>NUCLEOTIDE SEQUENCE [LARGE SCALE GENOMIC DNA]</scope>
    <source>
        <strain evidence="1 2">NBRC 107125</strain>
    </source>
</reference>
<accession>A0A1X9NF58</accession>
<gene>
    <name evidence="1" type="ORF">BST96_08585</name>
</gene>
<evidence type="ECO:0000313" key="2">
    <source>
        <dbReference type="Proteomes" id="UP000193450"/>
    </source>
</evidence>
<dbReference type="KEGG" id="osg:BST96_08585"/>
<proteinExistence type="predicted"/>
<organism evidence="1 2">
    <name type="scientific">Oceanicoccus sagamiensis</name>
    <dbReference type="NCBI Taxonomy" id="716816"/>
    <lineage>
        <taxon>Bacteria</taxon>
        <taxon>Pseudomonadati</taxon>
        <taxon>Pseudomonadota</taxon>
        <taxon>Gammaproteobacteria</taxon>
        <taxon>Cellvibrionales</taxon>
        <taxon>Spongiibacteraceae</taxon>
        <taxon>Oceanicoccus</taxon>
    </lineage>
</organism>
<protein>
    <submittedName>
        <fullName evidence="1">Uncharacterized protein</fullName>
    </submittedName>
</protein>
<dbReference type="Proteomes" id="UP000193450">
    <property type="component" value="Chromosome"/>
</dbReference>
<evidence type="ECO:0000313" key="1">
    <source>
        <dbReference type="EMBL" id="ARN74169.1"/>
    </source>
</evidence>